<organism evidence="1">
    <name type="scientific">Arundo donax</name>
    <name type="common">Giant reed</name>
    <name type="synonym">Donax arundinaceus</name>
    <dbReference type="NCBI Taxonomy" id="35708"/>
    <lineage>
        <taxon>Eukaryota</taxon>
        <taxon>Viridiplantae</taxon>
        <taxon>Streptophyta</taxon>
        <taxon>Embryophyta</taxon>
        <taxon>Tracheophyta</taxon>
        <taxon>Spermatophyta</taxon>
        <taxon>Magnoliopsida</taxon>
        <taxon>Liliopsida</taxon>
        <taxon>Poales</taxon>
        <taxon>Poaceae</taxon>
        <taxon>PACMAD clade</taxon>
        <taxon>Arundinoideae</taxon>
        <taxon>Arundineae</taxon>
        <taxon>Arundo</taxon>
    </lineage>
</organism>
<sequence>MQGYFGQRKYDDPVGARAELAVSRGNDSTNAGMPRRTDACLLGVGRTTTEKGRWRQITHDRHALATNPSSPSIRRRILLVKRVKLPNRLLQLVSYACACIAQKHLPVTGRDQRHKVSKSHL</sequence>
<proteinExistence type="predicted"/>
<protein>
    <submittedName>
        <fullName evidence="1">Uncharacterized protein</fullName>
    </submittedName>
</protein>
<reference evidence="1" key="2">
    <citation type="journal article" date="2015" name="Data Brief">
        <title>Shoot transcriptome of the giant reed, Arundo donax.</title>
        <authorList>
            <person name="Barrero R.A."/>
            <person name="Guerrero F.D."/>
            <person name="Moolhuijzen P."/>
            <person name="Goolsby J.A."/>
            <person name="Tidwell J."/>
            <person name="Bellgard S.E."/>
            <person name="Bellgard M.I."/>
        </authorList>
    </citation>
    <scope>NUCLEOTIDE SEQUENCE</scope>
    <source>
        <tissue evidence="1">Shoot tissue taken approximately 20 cm above the soil surface</tissue>
    </source>
</reference>
<reference evidence="1" key="1">
    <citation type="submission" date="2014-09" db="EMBL/GenBank/DDBJ databases">
        <authorList>
            <person name="Magalhaes I.L.F."/>
            <person name="Oliveira U."/>
            <person name="Santos F.R."/>
            <person name="Vidigal T.H.D.A."/>
            <person name="Brescovit A.D."/>
            <person name="Santos A.J."/>
        </authorList>
    </citation>
    <scope>NUCLEOTIDE SEQUENCE</scope>
    <source>
        <tissue evidence="1">Shoot tissue taken approximately 20 cm above the soil surface</tissue>
    </source>
</reference>
<dbReference type="AlphaFoldDB" id="A0A0A9H923"/>
<name>A0A0A9H923_ARUDO</name>
<evidence type="ECO:0000313" key="1">
    <source>
        <dbReference type="EMBL" id="JAE33665.1"/>
    </source>
</evidence>
<dbReference type="EMBL" id="GBRH01164231">
    <property type="protein sequence ID" value="JAE33665.1"/>
    <property type="molecule type" value="Transcribed_RNA"/>
</dbReference>
<accession>A0A0A9H923</accession>